<name>A0A9X1NU92_9HYPH</name>
<dbReference type="InterPro" id="IPR027385">
    <property type="entry name" value="Beta-barrel_OMP"/>
</dbReference>
<evidence type="ECO:0000313" key="4">
    <source>
        <dbReference type="EMBL" id="MCD7110558.1"/>
    </source>
</evidence>
<dbReference type="AlphaFoldDB" id="A0A9X1NU92"/>
<dbReference type="Pfam" id="PF13505">
    <property type="entry name" value="OMP_b-brl"/>
    <property type="match status" value="1"/>
</dbReference>
<dbReference type="RefSeq" id="WP_231815745.1">
    <property type="nucleotide sequence ID" value="NZ_JAJOZR010000010.1"/>
</dbReference>
<keyword evidence="5" id="KW-1185">Reference proteome</keyword>
<evidence type="ECO:0000256" key="2">
    <source>
        <dbReference type="SAM" id="SignalP"/>
    </source>
</evidence>
<reference evidence="4" key="1">
    <citation type="submission" date="2021-12" db="EMBL/GenBank/DDBJ databases">
        <authorList>
            <person name="Li Y."/>
        </authorList>
    </citation>
    <scope>NUCLEOTIDE SEQUENCE</scope>
    <source>
        <strain evidence="4">DKSPLA3</strain>
    </source>
</reference>
<evidence type="ECO:0000259" key="3">
    <source>
        <dbReference type="Pfam" id="PF13505"/>
    </source>
</evidence>
<keyword evidence="1 2" id="KW-0732">Signal</keyword>
<comment type="caution">
    <text evidence="4">The sequence shown here is derived from an EMBL/GenBank/DDBJ whole genome shotgun (WGS) entry which is preliminary data.</text>
</comment>
<dbReference type="InterPro" id="IPR011250">
    <property type="entry name" value="OMP/PagP_B-barrel"/>
</dbReference>
<dbReference type="Proteomes" id="UP001139089">
    <property type="component" value="Unassembled WGS sequence"/>
</dbReference>
<dbReference type="SUPFAM" id="SSF56925">
    <property type="entry name" value="OMPA-like"/>
    <property type="match status" value="1"/>
</dbReference>
<gene>
    <name evidence="4" type="ORF">LRX75_16105</name>
</gene>
<sequence length="276" mass="30059">MKSFVMGVVAAMLTGSAAFAADIYQPPVEQVVEAAPVEVSEAGGWYLRGDVGYAFTKLRGAKFYQGSNSYERDFDSYDLDNTWTGGVGVGYQITHHLRTDVTLDYLGKADFEGSTTGSCGVATFCTSRDISSMTAWSLMANAYVDIGTYGIFTPYIGAGIGGTQVRWDKLKNTSCETGNPDNCDGEFEHGGKRKWRFTYGLMAGTAIDITCNLQADVGYRFRQIVGGDMFGYKESGGPGRDKGINIHEARAGLRYNFGGCEQAYVPEYPVEQPVYK</sequence>
<evidence type="ECO:0000313" key="5">
    <source>
        <dbReference type="Proteomes" id="UP001139089"/>
    </source>
</evidence>
<dbReference type="Gene3D" id="2.40.160.20">
    <property type="match status" value="1"/>
</dbReference>
<proteinExistence type="predicted"/>
<organism evidence="4 5">
    <name type="scientific">Rhizobium quercicola</name>
    <dbReference type="NCBI Taxonomy" id="2901226"/>
    <lineage>
        <taxon>Bacteria</taxon>
        <taxon>Pseudomonadati</taxon>
        <taxon>Pseudomonadota</taxon>
        <taxon>Alphaproteobacteria</taxon>
        <taxon>Hyphomicrobiales</taxon>
        <taxon>Rhizobiaceae</taxon>
        <taxon>Rhizobium/Agrobacterium group</taxon>
        <taxon>Rhizobium</taxon>
    </lineage>
</organism>
<dbReference type="EMBL" id="JAJOZR010000010">
    <property type="protein sequence ID" value="MCD7110558.1"/>
    <property type="molecule type" value="Genomic_DNA"/>
</dbReference>
<feature type="domain" description="Outer membrane protein beta-barrel" evidence="3">
    <location>
        <begin position="34"/>
        <end position="257"/>
    </location>
</feature>
<feature type="chain" id="PRO_5040775764" evidence="2">
    <location>
        <begin position="21"/>
        <end position="276"/>
    </location>
</feature>
<accession>A0A9X1NU92</accession>
<feature type="signal peptide" evidence="2">
    <location>
        <begin position="1"/>
        <end position="20"/>
    </location>
</feature>
<protein>
    <submittedName>
        <fullName evidence="4">Porin family protein</fullName>
    </submittedName>
</protein>
<evidence type="ECO:0000256" key="1">
    <source>
        <dbReference type="ARBA" id="ARBA00022729"/>
    </source>
</evidence>